<dbReference type="InterPro" id="IPR003597">
    <property type="entry name" value="Ig_C1-set"/>
</dbReference>
<evidence type="ECO:0000313" key="9">
    <source>
        <dbReference type="Ensembl" id="ENSPCEP00000015041.1"/>
    </source>
</evidence>
<keyword evidence="5" id="KW-0675">Receptor</keyword>
<evidence type="ECO:0000256" key="5">
    <source>
        <dbReference type="ARBA" id="ARBA00023170"/>
    </source>
</evidence>
<dbReference type="PROSITE" id="PS50835">
    <property type="entry name" value="IG_LIKE"/>
    <property type="match status" value="2"/>
</dbReference>
<dbReference type="Pfam" id="PF07686">
    <property type="entry name" value="V-set"/>
    <property type="match status" value="1"/>
</dbReference>
<dbReference type="CDD" id="cd00099">
    <property type="entry name" value="IgV"/>
    <property type="match status" value="1"/>
</dbReference>
<feature type="region of interest" description="Disordered" evidence="7">
    <location>
        <begin position="257"/>
        <end position="278"/>
    </location>
</feature>
<evidence type="ECO:0000256" key="4">
    <source>
        <dbReference type="ARBA" id="ARBA00023136"/>
    </source>
</evidence>
<dbReference type="Pfam" id="PF07654">
    <property type="entry name" value="C1-set"/>
    <property type="match status" value="1"/>
</dbReference>
<dbReference type="InterPro" id="IPR013106">
    <property type="entry name" value="Ig_V-set"/>
</dbReference>
<evidence type="ECO:0000256" key="7">
    <source>
        <dbReference type="SAM" id="MobiDB-lite"/>
    </source>
</evidence>
<comment type="subcellular location">
    <subcellularLocation>
        <location evidence="1">Membrane</location>
    </subcellularLocation>
</comment>
<protein>
    <recommendedName>
        <fullName evidence="8">Ig-like domain-containing protein</fullName>
    </recommendedName>
</protein>
<dbReference type="GO" id="GO:0016020">
    <property type="term" value="C:membrane"/>
    <property type="evidence" value="ECO:0007669"/>
    <property type="project" value="UniProtKB-SubCell"/>
</dbReference>
<keyword evidence="10" id="KW-1185">Reference proteome</keyword>
<keyword evidence="4" id="KW-0472">Membrane</keyword>
<dbReference type="PANTHER" id="PTHR19256:SF65">
    <property type="entry name" value="T CELL RECEPTOR GAMMA CONSTANT 1-RELATED"/>
    <property type="match status" value="1"/>
</dbReference>
<dbReference type="InterPro" id="IPR036179">
    <property type="entry name" value="Ig-like_dom_sf"/>
</dbReference>
<dbReference type="InterPro" id="IPR003599">
    <property type="entry name" value="Ig_sub"/>
</dbReference>
<proteinExistence type="predicted"/>
<evidence type="ECO:0000313" key="10">
    <source>
        <dbReference type="Proteomes" id="UP000694393"/>
    </source>
</evidence>
<dbReference type="Gene3D" id="2.60.40.10">
    <property type="entry name" value="Immunoglobulins"/>
    <property type="match status" value="2"/>
</dbReference>
<evidence type="ECO:0000256" key="2">
    <source>
        <dbReference type="ARBA" id="ARBA00022692"/>
    </source>
</evidence>
<dbReference type="InterPro" id="IPR051117">
    <property type="entry name" value="TRG_var/const_region"/>
</dbReference>
<dbReference type="CDD" id="cd00098">
    <property type="entry name" value="IgC1"/>
    <property type="match status" value="1"/>
</dbReference>
<dbReference type="Proteomes" id="UP000694393">
    <property type="component" value="Unplaced"/>
</dbReference>
<reference evidence="9" key="1">
    <citation type="submission" date="2025-08" db="UniProtKB">
        <authorList>
            <consortium name="Ensembl"/>
        </authorList>
    </citation>
    <scope>IDENTIFICATION</scope>
</reference>
<keyword evidence="2" id="KW-0812">Transmembrane</keyword>
<dbReference type="InterPro" id="IPR013783">
    <property type="entry name" value="Ig-like_fold"/>
</dbReference>
<feature type="domain" description="Ig-like" evidence="8">
    <location>
        <begin position="37"/>
        <end position="133"/>
    </location>
</feature>
<dbReference type="AlphaFoldDB" id="A0A8C8S5C3"/>
<dbReference type="Ensembl" id="ENSPCET00000015577.1">
    <property type="protein sequence ID" value="ENSPCEP00000015041.1"/>
    <property type="gene ID" value="ENSPCEG00000011812.1"/>
</dbReference>
<dbReference type="SUPFAM" id="SSF48726">
    <property type="entry name" value="Immunoglobulin"/>
    <property type="match status" value="2"/>
</dbReference>
<evidence type="ECO:0000256" key="1">
    <source>
        <dbReference type="ARBA" id="ARBA00004370"/>
    </source>
</evidence>
<organism evidence="9 10">
    <name type="scientific">Pelusios castaneus</name>
    <name type="common">West African mud turtle</name>
    <dbReference type="NCBI Taxonomy" id="367368"/>
    <lineage>
        <taxon>Eukaryota</taxon>
        <taxon>Metazoa</taxon>
        <taxon>Chordata</taxon>
        <taxon>Craniata</taxon>
        <taxon>Vertebrata</taxon>
        <taxon>Euteleostomi</taxon>
        <taxon>Archelosauria</taxon>
        <taxon>Testudinata</taxon>
        <taxon>Testudines</taxon>
        <taxon>Pleurodira</taxon>
        <taxon>Pelomedusidae</taxon>
        <taxon>Pelusios</taxon>
    </lineage>
</organism>
<evidence type="ECO:0000256" key="6">
    <source>
        <dbReference type="ARBA" id="ARBA00023319"/>
    </source>
</evidence>
<keyword evidence="3" id="KW-1133">Transmembrane helix</keyword>
<evidence type="ECO:0000256" key="3">
    <source>
        <dbReference type="ARBA" id="ARBA00022989"/>
    </source>
</evidence>
<name>A0A8C8S5C3_9SAUR</name>
<dbReference type="PANTHER" id="PTHR19256">
    <property type="entry name" value="T-CELL RECEPTOR GAMMA CHAIN"/>
    <property type="match status" value="1"/>
</dbReference>
<reference evidence="9" key="2">
    <citation type="submission" date="2025-09" db="UniProtKB">
        <authorList>
            <consortium name="Ensembl"/>
        </authorList>
    </citation>
    <scope>IDENTIFICATION</scope>
</reference>
<sequence>MALPPSPPATFRPLPRSSPVLCLLLGLGRHRSLAGPPQLNQPSPSYVVGEQVPRLHCQMSGSNIASHVLSWYHQAPGRGPVFLLSHRAGEPQPSYGPGVSERFIAALDRDTNSFSLTIGNVNPADSGTYYCAIWFASQYIFGEGTRLIVGGEKKRAPQVTLLGPVMAEHPIFVCVAWGFSPEPVRLRWKVDGREPGPGEVAPPTEGQDGASIAGMLSLPSQAWLDGAQVTCRVEHETQSVVSSDTCGPPQCPILVAPPATPPKMDPQTNPCPGNLELP</sequence>
<dbReference type="SMART" id="SM00409">
    <property type="entry name" value="IG"/>
    <property type="match status" value="1"/>
</dbReference>
<dbReference type="SMART" id="SM00407">
    <property type="entry name" value="IGc1"/>
    <property type="match status" value="1"/>
</dbReference>
<evidence type="ECO:0000259" key="8">
    <source>
        <dbReference type="PROSITE" id="PS50835"/>
    </source>
</evidence>
<dbReference type="SMART" id="SM00406">
    <property type="entry name" value="IGv"/>
    <property type="match status" value="1"/>
</dbReference>
<accession>A0A8C8S5C3</accession>
<keyword evidence="6" id="KW-0393">Immunoglobulin domain</keyword>
<dbReference type="InterPro" id="IPR007110">
    <property type="entry name" value="Ig-like_dom"/>
</dbReference>
<feature type="domain" description="Ig-like" evidence="8">
    <location>
        <begin position="157"/>
        <end position="242"/>
    </location>
</feature>